<dbReference type="InterPro" id="IPR032675">
    <property type="entry name" value="LRR_dom_sf"/>
</dbReference>
<dbReference type="InterPro" id="IPR001611">
    <property type="entry name" value="Leu-rich_rpt"/>
</dbReference>
<feature type="domain" description="RNase H type-1" evidence="8">
    <location>
        <begin position="65"/>
        <end position="156"/>
    </location>
</feature>
<evidence type="ECO:0000256" key="5">
    <source>
        <dbReference type="ARBA" id="ARBA00023136"/>
    </source>
</evidence>
<dbReference type="EMBL" id="JAAIUW010000001">
    <property type="protein sequence ID" value="KAF7844486.1"/>
    <property type="molecule type" value="Genomic_DNA"/>
</dbReference>
<reference evidence="9" key="1">
    <citation type="submission" date="2020-09" db="EMBL/GenBank/DDBJ databases">
        <title>Genome-Enabled Discovery of Anthraquinone Biosynthesis in Senna tora.</title>
        <authorList>
            <person name="Kang S.-H."/>
            <person name="Pandey R.P."/>
            <person name="Lee C.-M."/>
            <person name="Sim J.-S."/>
            <person name="Jeong J.-T."/>
            <person name="Choi B.-S."/>
            <person name="Jung M."/>
            <person name="Ginzburg D."/>
            <person name="Zhao K."/>
            <person name="Won S.Y."/>
            <person name="Oh T.-J."/>
            <person name="Yu Y."/>
            <person name="Kim N.-H."/>
            <person name="Lee O.R."/>
            <person name="Lee T.-H."/>
            <person name="Bashyal P."/>
            <person name="Kim T.-S."/>
            <person name="Lee W.-H."/>
            <person name="Kawkins C."/>
            <person name="Kim C.-K."/>
            <person name="Kim J.S."/>
            <person name="Ahn B.O."/>
            <person name="Rhee S.Y."/>
            <person name="Sohng J.K."/>
        </authorList>
    </citation>
    <scope>NUCLEOTIDE SEQUENCE</scope>
    <source>
        <tissue evidence="9">Leaf</tissue>
    </source>
</reference>
<evidence type="ECO:0000313" key="9">
    <source>
        <dbReference type="EMBL" id="KAF7844486.1"/>
    </source>
</evidence>
<name>A0A835CKA1_9FABA</name>
<keyword evidence="2" id="KW-0433">Leucine-rich repeat</keyword>
<keyword evidence="4" id="KW-0677">Repeat</keyword>
<dbReference type="SUPFAM" id="SSF52058">
    <property type="entry name" value="L domain-like"/>
    <property type="match status" value="1"/>
</dbReference>
<dbReference type="AlphaFoldDB" id="A0A835CKA1"/>
<evidence type="ECO:0000256" key="6">
    <source>
        <dbReference type="ARBA" id="ARBA00023180"/>
    </source>
</evidence>
<dbReference type="InterPro" id="IPR012337">
    <property type="entry name" value="RNaseH-like_sf"/>
</dbReference>
<dbReference type="PANTHER" id="PTHR48065:SF11">
    <property type="entry name" value="OS11G0213300 PROTEIN"/>
    <property type="match status" value="1"/>
</dbReference>
<keyword evidence="7" id="KW-1133">Transmembrane helix</keyword>
<proteinExistence type="predicted"/>
<keyword evidence="3" id="KW-0732">Signal</keyword>
<organism evidence="9 10">
    <name type="scientific">Senna tora</name>
    <dbReference type="NCBI Taxonomy" id="362788"/>
    <lineage>
        <taxon>Eukaryota</taxon>
        <taxon>Viridiplantae</taxon>
        <taxon>Streptophyta</taxon>
        <taxon>Embryophyta</taxon>
        <taxon>Tracheophyta</taxon>
        <taxon>Spermatophyta</taxon>
        <taxon>Magnoliopsida</taxon>
        <taxon>eudicotyledons</taxon>
        <taxon>Gunneridae</taxon>
        <taxon>Pentapetalae</taxon>
        <taxon>rosids</taxon>
        <taxon>fabids</taxon>
        <taxon>Fabales</taxon>
        <taxon>Fabaceae</taxon>
        <taxon>Caesalpinioideae</taxon>
        <taxon>Cassia clade</taxon>
        <taxon>Senna</taxon>
    </lineage>
</organism>
<keyword evidence="9" id="KW-0675">Receptor</keyword>
<dbReference type="SUPFAM" id="SSF53098">
    <property type="entry name" value="Ribonuclease H-like"/>
    <property type="match status" value="1"/>
</dbReference>
<dbReference type="Pfam" id="PF00560">
    <property type="entry name" value="LRR_1"/>
    <property type="match status" value="4"/>
</dbReference>
<dbReference type="GO" id="GO:0003676">
    <property type="term" value="F:nucleic acid binding"/>
    <property type="evidence" value="ECO:0007669"/>
    <property type="project" value="InterPro"/>
</dbReference>
<dbReference type="FunFam" id="3.80.10.10:FF:000041">
    <property type="entry name" value="LRR receptor-like serine/threonine-protein kinase ERECTA"/>
    <property type="match status" value="1"/>
</dbReference>
<dbReference type="CDD" id="cd06222">
    <property type="entry name" value="RNase_H_like"/>
    <property type="match status" value="1"/>
</dbReference>
<dbReference type="OrthoDB" id="1428651at2759"/>
<dbReference type="GO" id="GO:0016020">
    <property type="term" value="C:membrane"/>
    <property type="evidence" value="ECO:0007669"/>
    <property type="project" value="UniProtKB-SubCell"/>
</dbReference>
<dbReference type="PRINTS" id="PR00019">
    <property type="entry name" value="LEURICHRPT"/>
</dbReference>
<evidence type="ECO:0000256" key="4">
    <source>
        <dbReference type="ARBA" id="ARBA00022737"/>
    </source>
</evidence>
<dbReference type="Pfam" id="PF13456">
    <property type="entry name" value="RVT_3"/>
    <property type="match status" value="1"/>
</dbReference>
<dbReference type="InterPro" id="IPR002156">
    <property type="entry name" value="RNaseH_domain"/>
</dbReference>
<keyword evidence="5 7" id="KW-0472">Membrane</keyword>
<comment type="subcellular location">
    <subcellularLocation>
        <location evidence="1">Membrane</location>
    </subcellularLocation>
</comment>
<evidence type="ECO:0000313" key="10">
    <source>
        <dbReference type="Proteomes" id="UP000634136"/>
    </source>
</evidence>
<evidence type="ECO:0000259" key="8">
    <source>
        <dbReference type="Pfam" id="PF13456"/>
    </source>
</evidence>
<accession>A0A835CKA1</accession>
<dbReference type="Proteomes" id="UP000634136">
    <property type="component" value="Unassembled WGS sequence"/>
</dbReference>
<keyword evidence="7" id="KW-0812">Transmembrane</keyword>
<dbReference type="Gene3D" id="3.80.10.10">
    <property type="entry name" value="Ribonuclease Inhibitor"/>
    <property type="match status" value="1"/>
</dbReference>
<keyword evidence="6" id="KW-0325">Glycoprotein</keyword>
<dbReference type="PANTHER" id="PTHR48065">
    <property type="entry name" value="OS10G0469600 PROTEIN"/>
    <property type="match status" value="1"/>
</dbReference>
<evidence type="ECO:0000256" key="1">
    <source>
        <dbReference type="ARBA" id="ARBA00004370"/>
    </source>
</evidence>
<dbReference type="GO" id="GO:0004523">
    <property type="term" value="F:RNA-DNA hybrid ribonuclease activity"/>
    <property type="evidence" value="ECO:0007669"/>
    <property type="project" value="InterPro"/>
</dbReference>
<comment type="caution">
    <text evidence="9">The sequence shown here is derived from an EMBL/GenBank/DDBJ whole genome shotgun (WGS) entry which is preliminary data.</text>
</comment>
<protein>
    <submittedName>
        <fullName evidence="9">Receptor-like protein EIX2</fullName>
    </submittedName>
</protein>
<keyword evidence="10" id="KW-1185">Reference proteome</keyword>
<sequence length="321" mass="36684">MEQGTMRDAVSCLSMIWDERNRRKCTEQRHDLSRIWLRAVVAAAWDEFSEVHMETGTTTINTGTCSYGGGVIGRLIRDSSGACMAAFVEPRNFPHDPMLLEALAILRGVEMARESGVRNLVIESDSKIVVDHLQIEERMPSLFSSICNSLQQLFKNSKLLKRIDLSSNGLMGMIPMELRDLVELVSLNLSRNYLRGEIPYDIGRLVSLEFLDLSRNHLHSSIPSSLARINRLSMLDLSHNRLSGESKSAHNCKVLMPRVIKKILIFVGCLLRKCAMMMRKHIKNKMNPKKMGIHFSLMDFIGVWLWDLCNILLPRYLRKRN</sequence>
<gene>
    <name evidence="9" type="ORF">G2W53_001391</name>
</gene>
<evidence type="ECO:0000256" key="7">
    <source>
        <dbReference type="SAM" id="Phobius"/>
    </source>
</evidence>
<feature type="transmembrane region" description="Helical" evidence="7">
    <location>
        <begin position="292"/>
        <end position="313"/>
    </location>
</feature>
<dbReference type="InterPro" id="IPR044730">
    <property type="entry name" value="RNase_H-like_dom_plant"/>
</dbReference>
<evidence type="ECO:0000256" key="2">
    <source>
        <dbReference type="ARBA" id="ARBA00022614"/>
    </source>
</evidence>
<evidence type="ECO:0000256" key="3">
    <source>
        <dbReference type="ARBA" id="ARBA00022729"/>
    </source>
</evidence>